<proteinExistence type="predicted"/>
<protein>
    <submittedName>
        <fullName evidence="1">Uncharacterized protein</fullName>
    </submittedName>
</protein>
<comment type="caution">
    <text evidence="1">The sequence shown here is derived from an EMBL/GenBank/DDBJ whole genome shotgun (WGS) entry which is preliminary data.</text>
</comment>
<organism evidence="1 2">
    <name type="scientific">Ranatra chinensis</name>
    <dbReference type="NCBI Taxonomy" id="642074"/>
    <lineage>
        <taxon>Eukaryota</taxon>
        <taxon>Metazoa</taxon>
        <taxon>Ecdysozoa</taxon>
        <taxon>Arthropoda</taxon>
        <taxon>Hexapoda</taxon>
        <taxon>Insecta</taxon>
        <taxon>Pterygota</taxon>
        <taxon>Neoptera</taxon>
        <taxon>Paraneoptera</taxon>
        <taxon>Hemiptera</taxon>
        <taxon>Heteroptera</taxon>
        <taxon>Panheteroptera</taxon>
        <taxon>Nepomorpha</taxon>
        <taxon>Nepidae</taxon>
        <taxon>Ranatrinae</taxon>
        <taxon>Ranatra</taxon>
    </lineage>
</organism>
<accession>A0ABD0ZEV3</accession>
<reference evidence="1 2" key="1">
    <citation type="submission" date="2024-07" db="EMBL/GenBank/DDBJ databases">
        <title>Chromosome-level genome assembly of the water stick insect Ranatra chinensis (Heteroptera: Nepidae).</title>
        <authorList>
            <person name="Liu X."/>
        </authorList>
    </citation>
    <scope>NUCLEOTIDE SEQUENCE [LARGE SCALE GENOMIC DNA]</scope>
    <source>
        <strain evidence="1">Cailab_2021Rc</strain>
        <tissue evidence="1">Muscle</tissue>
    </source>
</reference>
<dbReference type="AlphaFoldDB" id="A0ABD0ZEV3"/>
<evidence type="ECO:0000313" key="1">
    <source>
        <dbReference type="EMBL" id="KAL1138599.1"/>
    </source>
</evidence>
<dbReference type="Proteomes" id="UP001558652">
    <property type="component" value="Unassembled WGS sequence"/>
</dbReference>
<name>A0ABD0ZEV3_9HEMI</name>
<keyword evidence="2" id="KW-1185">Reference proteome</keyword>
<sequence>MLQITLPAIEQNLSCIGCKSIETGCLRIALIPGGQALGANSEVLPPTSRLVPIGLPPLKSACPNTLVPKMRRDNGGQCPSLEASFEFSNSSHLATLPIWPSESS</sequence>
<dbReference type="EMBL" id="JBFDAA010000003">
    <property type="protein sequence ID" value="KAL1138599.1"/>
    <property type="molecule type" value="Genomic_DNA"/>
</dbReference>
<evidence type="ECO:0000313" key="2">
    <source>
        <dbReference type="Proteomes" id="UP001558652"/>
    </source>
</evidence>
<gene>
    <name evidence="1" type="ORF">AAG570_008662</name>
</gene>